<evidence type="ECO:0008006" key="6">
    <source>
        <dbReference type="Google" id="ProtNLM"/>
    </source>
</evidence>
<feature type="compositionally biased region" description="Basic and acidic residues" evidence="1">
    <location>
        <begin position="832"/>
        <end position="843"/>
    </location>
</feature>
<evidence type="ECO:0000259" key="3">
    <source>
        <dbReference type="PROSITE" id="PS50222"/>
    </source>
</evidence>
<feature type="region of interest" description="Disordered" evidence="1">
    <location>
        <begin position="1"/>
        <end position="51"/>
    </location>
</feature>
<proteinExistence type="predicted"/>
<dbReference type="Pfam" id="PF00754">
    <property type="entry name" value="F5_F8_type_C"/>
    <property type="match status" value="1"/>
</dbReference>
<feature type="compositionally biased region" description="Basic and acidic residues" evidence="1">
    <location>
        <begin position="449"/>
        <end position="530"/>
    </location>
</feature>
<dbReference type="Gene3D" id="1.10.238.10">
    <property type="entry name" value="EF-hand"/>
    <property type="match status" value="1"/>
</dbReference>
<feature type="compositionally biased region" description="Basic and acidic residues" evidence="1">
    <location>
        <begin position="10"/>
        <end position="31"/>
    </location>
</feature>
<dbReference type="SMART" id="SM00231">
    <property type="entry name" value="FA58C"/>
    <property type="match status" value="1"/>
</dbReference>
<dbReference type="PANTHER" id="PTHR35538">
    <property type="entry name" value="LIG_CHAN-GLU_BD DOMAIN-CONTAINING PROTEIN"/>
    <property type="match status" value="1"/>
</dbReference>
<dbReference type="PROSITE" id="PS50022">
    <property type="entry name" value="FA58C_3"/>
    <property type="match status" value="1"/>
</dbReference>
<name>A0ABN8PHQ4_9CNID</name>
<dbReference type="SUPFAM" id="SSF49785">
    <property type="entry name" value="Galactose-binding domain-like"/>
    <property type="match status" value="1"/>
</dbReference>
<accession>A0ABN8PHQ4</accession>
<comment type="caution">
    <text evidence="4">The sequence shown here is derived from an EMBL/GenBank/DDBJ whole genome shotgun (WGS) entry which is preliminary data.</text>
</comment>
<dbReference type="Proteomes" id="UP001159405">
    <property type="component" value="Unassembled WGS sequence"/>
</dbReference>
<feature type="compositionally biased region" description="Polar residues" evidence="1">
    <location>
        <begin position="34"/>
        <end position="51"/>
    </location>
</feature>
<dbReference type="PANTHER" id="PTHR35538:SF6">
    <property type="entry name" value="EF-HAND DOMAIN-CONTAINING PROTEIN"/>
    <property type="match status" value="1"/>
</dbReference>
<feature type="region of interest" description="Disordered" evidence="1">
    <location>
        <begin position="798"/>
        <end position="942"/>
    </location>
</feature>
<dbReference type="SUPFAM" id="SSF47473">
    <property type="entry name" value="EF-hand"/>
    <property type="match status" value="1"/>
</dbReference>
<feature type="compositionally biased region" description="Polar residues" evidence="1">
    <location>
        <begin position="421"/>
        <end position="448"/>
    </location>
</feature>
<dbReference type="EMBL" id="CALNXK010000070">
    <property type="protein sequence ID" value="CAH3143304.1"/>
    <property type="molecule type" value="Genomic_DNA"/>
</dbReference>
<feature type="compositionally biased region" description="Polar residues" evidence="1">
    <location>
        <begin position="798"/>
        <end position="810"/>
    </location>
</feature>
<reference evidence="4 5" key="1">
    <citation type="submission" date="2022-05" db="EMBL/GenBank/DDBJ databases">
        <authorList>
            <consortium name="Genoscope - CEA"/>
            <person name="William W."/>
        </authorList>
    </citation>
    <scope>NUCLEOTIDE SEQUENCE [LARGE SCALE GENOMIC DNA]</scope>
</reference>
<dbReference type="InterPro" id="IPR000421">
    <property type="entry name" value="FA58C"/>
</dbReference>
<feature type="region of interest" description="Disordered" evidence="1">
    <location>
        <begin position="202"/>
        <end position="221"/>
    </location>
</feature>
<dbReference type="PROSITE" id="PS50222">
    <property type="entry name" value="EF_HAND_2"/>
    <property type="match status" value="1"/>
</dbReference>
<dbReference type="InterPro" id="IPR011992">
    <property type="entry name" value="EF-hand-dom_pair"/>
</dbReference>
<keyword evidence="5" id="KW-1185">Reference proteome</keyword>
<feature type="region of interest" description="Disordered" evidence="1">
    <location>
        <begin position="274"/>
        <end position="323"/>
    </location>
</feature>
<organism evidence="4 5">
    <name type="scientific">Porites lobata</name>
    <dbReference type="NCBI Taxonomy" id="104759"/>
    <lineage>
        <taxon>Eukaryota</taxon>
        <taxon>Metazoa</taxon>
        <taxon>Cnidaria</taxon>
        <taxon>Anthozoa</taxon>
        <taxon>Hexacorallia</taxon>
        <taxon>Scleractinia</taxon>
        <taxon>Fungiina</taxon>
        <taxon>Poritidae</taxon>
        <taxon>Porites</taxon>
    </lineage>
</organism>
<feature type="compositionally biased region" description="Basic and acidic residues" evidence="1">
    <location>
        <begin position="927"/>
        <end position="942"/>
    </location>
</feature>
<evidence type="ECO:0000256" key="1">
    <source>
        <dbReference type="SAM" id="MobiDB-lite"/>
    </source>
</evidence>
<protein>
    <recommendedName>
        <fullName evidence="6">Calmodulin</fullName>
    </recommendedName>
</protein>
<dbReference type="PROSITE" id="PS01285">
    <property type="entry name" value="FA58C_1"/>
    <property type="match status" value="1"/>
</dbReference>
<gene>
    <name evidence="4" type="ORF">PLOB_00043319</name>
</gene>
<dbReference type="CDD" id="cd00057">
    <property type="entry name" value="FA58C"/>
    <property type="match status" value="1"/>
</dbReference>
<dbReference type="InterPro" id="IPR002048">
    <property type="entry name" value="EF_hand_dom"/>
</dbReference>
<feature type="region of interest" description="Disordered" evidence="1">
    <location>
        <begin position="417"/>
        <end position="530"/>
    </location>
</feature>
<feature type="domain" description="EF-hand" evidence="3">
    <location>
        <begin position="1003"/>
        <end position="1038"/>
    </location>
</feature>
<evidence type="ECO:0000313" key="5">
    <source>
        <dbReference type="Proteomes" id="UP001159405"/>
    </source>
</evidence>
<evidence type="ECO:0000259" key="2">
    <source>
        <dbReference type="PROSITE" id="PS50022"/>
    </source>
</evidence>
<dbReference type="InterPro" id="IPR008979">
    <property type="entry name" value="Galactose-bd-like_sf"/>
</dbReference>
<feature type="domain" description="F5/8 type C" evidence="2">
    <location>
        <begin position="564"/>
        <end position="724"/>
    </location>
</feature>
<sequence>MQALPYLQLRESESPVSPEKKNYRLSLHEALPKTAQSSDEQTRSGKNVNRSVYSRENTFQFEGHSSIYFGDNQTSQFRTPLPTPSPSKVLKPSPRTQNQSCLPVWVEPLGVWLTNRKKCNNYETFTRNVGLLRRTSDMFLDPCPHVPRCSHERTLSALRRQKQRFKTEEELKKQERHFRIIEKVQQIRDVWEQWTEKAKAAGQEHESRLNSFRRSRDGYSDPDEMIKKKREERIERERLLRIESEKRREEILRKKRFRLPKIIVTYYEVQTRPQSQCSDVERRLPHLVNIPGGSQRGKQNEDSDSDSQGSRGDRLEIPERLSPQELSLKEMMLLEGGEESETLFLKNGTETQSLNGCISKEYDVVGADINVTLQDNEGNDSEGKALEGSNQNGSLEEEHLELDKNETVAEEDLVHVAPTEPTKSVNNELTQKSQMVNNTMDEPSTLASEQRETLEKHLDDQSNADITKDSENFEGKGMEEKVDGKENKERLRKEESEKNLEEKENEGKVEEKQSKLKVDQEKERTNEEKEKQMNYLVPPVAGEYGSDNASIGDADYTASFMSAFVPVALGVGNGVIPNNAMRASSVLDRYHVPSQARLNNTRQGKNAGAWKPKVSDKKQYLEVDLGALTKVTQVSTQGYPTPSKAKVHKKDRCWVESYTLAFSTDGSQWQPYIENGVVKVFNGNKDNNAVVINSILYPFEARFVRFLPQSWKNSIALRVEVYGEAVECDLTSVTPPPTSISTETEEGLREHETIVEEKEEEEVEQFVCETEEELDEQDVWEEDTVVSVVETASQIQSKVAVVSQSTSSMVGLTVQGEKQSETSKAKRKSKKSKQDKSEENEEKKKKKKKKKKIKEKKTKQSLVTSVALLEEIEEEGEGSSQEEQEEEEEEAEAQIKSPSLPEIPKRPESAIRIPAPPKRSFSMFPVRKPEEPVKPRRRRAQTDDSIRNELLRQQVAEDRRRKLAAAMEKPKREVQAQSPLHDNYSARNELDDFLTKYCIISEGQSNYYRRIFKTFDEDEDGFLFPEEVLEALESVNSNLLSDSHISYIYRVLELCDCSLDAGADFKLFSVVAAFSQRVAVLDEFAKILLAKLDFRELDFKLQKSKRLFLCYVDEAKKTISLEELMLGLTAGGLSAEQREQTLKVLGKTTALDFLDFLTYIPLFIHIHDHILQDPLGTVVYRDMLAV</sequence>
<feature type="compositionally biased region" description="Acidic residues" evidence="1">
    <location>
        <begin position="870"/>
        <end position="892"/>
    </location>
</feature>
<evidence type="ECO:0000313" key="4">
    <source>
        <dbReference type="EMBL" id="CAH3143304.1"/>
    </source>
</evidence>
<feature type="region of interest" description="Disordered" evidence="1">
    <location>
        <begin position="375"/>
        <end position="399"/>
    </location>
</feature>
<dbReference type="Gene3D" id="2.60.120.260">
    <property type="entry name" value="Galactose-binding domain-like"/>
    <property type="match status" value="1"/>
</dbReference>
<feature type="compositionally biased region" description="Basic residues" evidence="1">
    <location>
        <begin position="844"/>
        <end position="859"/>
    </location>
</feature>